<dbReference type="Gene3D" id="1.20.870.10">
    <property type="entry name" value="Son of sevenless (SoS) protein Chain: S domain 1"/>
    <property type="match status" value="1"/>
</dbReference>
<feature type="region of interest" description="Disordered" evidence="3">
    <location>
        <begin position="505"/>
        <end position="682"/>
    </location>
</feature>
<organism evidence="6 7">
    <name type="scientific">Saitozyma podzolica</name>
    <dbReference type="NCBI Taxonomy" id="1890683"/>
    <lineage>
        <taxon>Eukaryota</taxon>
        <taxon>Fungi</taxon>
        <taxon>Dikarya</taxon>
        <taxon>Basidiomycota</taxon>
        <taxon>Agaricomycotina</taxon>
        <taxon>Tremellomycetes</taxon>
        <taxon>Tremellales</taxon>
        <taxon>Trimorphomycetaceae</taxon>
        <taxon>Saitozyma</taxon>
    </lineage>
</organism>
<feature type="compositionally biased region" description="Basic and acidic residues" evidence="3">
    <location>
        <begin position="166"/>
        <end position="185"/>
    </location>
</feature>
<feature type="region of interest" description="Disordered" evidence="3">
    <location>
        <begin position="228"/>
        <end position="274"/>
    </location>
</feature>
<sequence length="1194" mass="130479">MPDQTAPSSSRLDPPTSPHATLLGPGTSPLAGPSPTHASVGHGSPSRSPTRSLSLSARSRGRGTGASFAGTVAFTPRGDVAEPLQFGALLKPPSHPSSPSAPTTPDVHTDPSGSSPPLRRAVSEEDAHARAQMTTTPTRDGHRPLASDPIDAQQAALLQSARIKMSSRDQEAMRKLRSSMKEHSDSGSSTKSNSPRSPLFPSTAQMPTQMSIDAVEAAHARGYIERLYGGGEEEEEDDEGVEGNAEKEEKEGVEQQLEQERTPRPPVFDRHDNNLPMSSADYVIAVIGHQGVGKSTVIRRALKAWGMSNPVTVRSPQGFMGELENTPLNIEVEHITESVIVSSCFSHVQPGGKLKHPWKVEFVEMDIRSLDVISVPPAPAWPAIAPCVSGAIVCYDAGHRDTLNGIAPALHRLAQDGIPVVMFACKSDPDGPIDIEPAYGNSIGEPYNVGLIEVTTATSEGKSKMRNGLRWLLYKLEQRQRRHQRKVLSSHSHPHLTEAASNHALPTQPHPIVHHAHPLSSSASSSRSGARRATPPDILAPSHSEMISHMPMPTPPASAISADLTSQSHDSDASSGAERLMYRRGLGITPGRDGTRNQNRGHGRDRDRREHDPGSDTRSSSSSLQWMRRASTGQAGQAGQAENAETAPVAGDAVPVKQIGETTAGGSVDREGSVPASVSPELTERSEQSLYVSLEDLLGQLFAAIISNEDDTFVRSFLMTYRRFCTPLELMREFLDRFREVEQYAVSKDIKLWSLMKITGGLIDWTSRYPGDVVDDDTQSLFRELVAIILRHTFMAHLAAELVQIEQTLYSTVDIDRSWALGGRLTSSRNNDDPLPSSTGTELVIDNDVLYELDSSVTPSDSERLTKESTPSTRSMSTSSLGGFETDSAMSITAFTSERFWVRIRIGIEVDGCMDGDDRGEDLGFARWAQAFAFVVNSDPRVFAVELTRMQWRLFSDIRPRDVLRHDLGKERDGPVGKSIIFFNHLSRWVTTIILANPKPKHRARAYERFMLVAHQLRRLNNYDSLYAVISGMRETSVHRLAATHSLVQVGSGVQKEWQSHLRLMDPRGGYGTYRKALAADMSHGSPAIPLMTTLLGMVNRLQAIRPQDVRPDGMVQWDKFAKFGEYLGVIPECQARGSMVPGEPSSAFRALIEDTPIITNEDGLFERSKMLEPGGGQINTGVNMFKRLANLGL</sequence>
<gene>
    <name evidence="6" type="ORF">EHS25_003339</name>
</gene>
<accession>A0A427Y8K3</accession>
<dbReference type="GO" id="GO:0005085">
    <property type="term" value="F:guanyl-nucleotide exchange factor activity"/>
    <property type="evidence" value="ECO:0007669"/>
    <property type="project" value="UniProtKB-KW"/>
</dbReference>
<dbReference type="GO" id="GO:0005886">
    <property type="term" value="C:plasma membrane"/>
    <property type="evidence" value="ECO:0007669"/>
    <property type="project" value="TreeGrafter"/>
</dbReference>
<feature type="compositionally biased region" description="Polar residues" evidence="3">
    <location>
        <begin position="186"/>
        <end position="205"/>
    </location>
</feature>
<dbReference type="InterPro" id="IPR008937">
    <property type="entry name" value="Ras-like_GEF"/>
</dbReference>
<feature type="compositionally biased region" description="Low complexity" evidence="3">
    <location>
        <begin position="520"/>
        <end position="533"/>
    </location>
</feature>
<protein>
    <submittedName>
        <fullName evidence="6">Uncharacterized protein</fullName>
    </submittedName>
</protein>
<dbReference type="SUPFAM" id="SSF48366">
    <property type="entry name" value="Ras GEF"/>
    <property type="match status" value="1"/>
</dbReference>
<evidence type="ECO:0000313" key="6">
    <source>
        <dbReference type="EMBL" id="RSH87429.1"/>
    </source>
</evidence>
<dbReference type="EMBL" id="RSCD01000017">
    <property type="protein sequence ID" value="RSH87429.1"/>
    <property type="molecule type" value="Genomic_DNA"/>
</dbReference>
<feature type="region of interest" description="Disordered" evidence="3">
    <location>
        <begin position="857"/>
        <end position="882"/>
    </location>
</feature>
<dbReference type="CDD" id="cd06224">
    <property type="entry name" value="REM"/>
    <property type="match status" value="1"/>
</dbReference>
<feature type="compositionally biased region" description="Low complexity" evidence="3">
    <location>
        <begin position="869"/>
        <end position="880"/>
    </location>
</feature>
<dbReference type="GO" id="GO:0007265">
    <property type="term" value="P:Ras protein signal transduction"/>
    <property type="evidence" value="ECO:0007669"/>
    <property type="project" value="TreeGrafter"/>
</dbReference>
<dbReference type="InterPro" id="IPR000651">
    <property type="entry name" value="Ras-like_Gua-exchang_fac_N"/>
</dbReference>
<evidence type="ECO:0000256" key="2">
    <source>
        <dbReference type="PROSITE-ProRule" id="PRU00168"/>
    </source>
</evidence>
<dbReference type="SMART" id="SM00147">
    <property type="entry name" value="RasGEF"/>
    <property type="match status" value="1"/>
</dbReference>
<feature type="compositionally biased region" description="Polar residues" evidence="3">
    <location>
        <begin position="1"/>
        <end position="11"/>
    </location>
</feature>
<feature type="region of interest" description="Disordered" evidence="3">
    <location>
        <begin position="1"/>
        <end position="205"/>
    </location>
</feature>
<dbReference type="Gene3D" id="3.40.50.300">
    <property type="entry name" value="P-loop containing nucleotide triphosphate hydrolases"/>
    <property type="match status" value="1"/>
</dbReference>
<dbReference type="AlphaFoldDB" id="A0A427Y8K3"/>
<feature type="compositionally biased region" description="Low complexity" evidence="3">
    <location>
        <begin position="43"/>
        <end position="58"/>
    </location>
</feature>
<evidence type="ECO:0000259" key="4">
    <source>
        <dbReference type="PROSITE" id="PS50009"/>
    </source>
</evidence>
<feature type="domain" description="Ras-GEF" evidence="4">
    <location>
        <begin position="939"/>
        <end position="1175"/>
    </location>
</feature>
<evidence type="ECO:0000313" key="7">
    <source>
        <dbReference type="Proteomes" id="UP000279259"/>
    </source>
</evidence>
<dbReference type="SUPFAM" id="SSF52540">
    <property type="entry name" value="P-loop containing nucleoside triphosphate hydrolases"/>
    <property type="match status" value="1"/>
</dbReference>
<dbReference type="InterPro" id="IPR027417">
    <property type="entry name" value="P-loop_NTPase"/>
</dbReference>
<dbReference type="Pfam" id="PF00617">
    <property type="entry name" value="RasGEF"/>
    <property type="match status" value="1"/>
</dbReference>
<feature type="compositionally biased region" description="Basic and acidic residues" evidence="3">
    <location>
        <begin position="602"/>
        <end position="615"/>
    </location>
</feature>
<feature type="domain" description="N-terminal Ras-GEF" evidence="5">
    <location>
        <begin position="685"/>
        <end position="810"/>
    </location>
</feature>
<evidence type="ECO:0000256" key="1">
    <source>
        <dbReference type="ARBA" id="ARBA00022658"/>
    </source>
</evidence>
<evidence type="ECO:0000256" key="3">
    <source>
        <dbReference type="SAM" id="MobiDB-lite"/>
    </source>
</evidence>
<dbReference type="InterPro" id="IPR036964">
    <property type="entry name" value="RASGEF_cat_dom_sf"/>
</dbReference>
<comment type="caution">
    <text evidence="6">The sequence shown here is derived from an EMBL/GenBank/DDBJ whole genome shotgun (WGS) entry which is preliminary data.</text>
</comment>
<dbReference type="InterPro" id="IPR001895">
    <property type="entry name" value="RASGEF_cat_dom"/>
</dbReference>
<feature type="compositionally biased region" description="Acidic residues" evidence="3">
    <location>
        <begin position="231"/>
        <end position="241"/>
    </location>
</feature>
<keyword evidence="7" id="KW-1185">Reference proteome</keyword>
<reference evidence="6 7" key="1">
    <citation type="submission" date="2018-11" db="EMBL/GenBank/DDBJ databases">
        <title>Genome sequence of Saitozyma podzolica DSM 27192.</title>
        <authorList>
            <person name="Aliyu H."/>
            <person name="Gorte O."/>
            <person name="Ochsenreither K."/>
        </authorList>
    </citation>
    <scope>NUCLEOTIDE SEQUENCE [LARGE SCALE GENOMIC DNA]</scope>
    <source>
        <strain evidence="6 7">DSM 27192</strain>
    </source>
</reference>
<dbReference type="Pfam" id="PF00618">
    <property type="entry name" value="RasGEF_N"/>
    <property type="match status" value="1"/>
</dbReference>
<name>A0A427Y8K3_9TREE</name>
<dbReference type="PROSITE" id="PS50212">
    <property type="entry name" value="RASGEF_NTER"/>
    <property type="match status" value="1"/>
</dbReference>
<dbReference type="PROSITE" id="PS50009">
    <property type="entry name" value="RASGEF_CAT"/>
    <property type="match status" value="1"/>
</dbReference>
<dbReference type="STRING" id="1890683.A0A427Y8K3"/>
<dbReference type="Proteomes" id="UP000279259">
    <property type="component" value="Unassembled WGS sequence"/>
</dbReference>
<dbReference type="Gene3D" id="1.10.840.10">
    <property type="entry name" value="Ras guanine-nucleotide exchange factors catalytic domain"/>
    <property type="match status" value="1"/>
</dbReference>
<evidence type="ECO:0000259" key="5">
    <source>
        <dbReference type="PROSITE" id="PS50212"/>
    </source>
</evidence>
<dbReference type="PANTHER" id="PTHR23113">
    <property type="entry name" value="GUANINE NUCLEOTIDE EXCHANGE FACTOR"/>
    <property type="match status" value="1"/>
</dbReference>
<dbReference type="OrthoDB" id="28357at2759"/>
<dbReference type="InterPro" id="IPR023578">
    <property type="entry name" value="Ras_GEF_dom_sf"/>
</dbReference>
<keyword evidence="1 2" id="KW-0344">Guanine-nucleotide releasing factor</keyword>
<feature type="compositionally biased region" description="Basic and acidic residues" evidence="3">
    <location>
        <begin position="244"/>
        <end position="273"/>
    </location>
</feature>
<dbReference type="PANTHER" id="PTHR23113:SF348">
    <property type="entry name" value="GUANYL-NUCLEOTIDE EXCHANGE FACTOR RASGEF, PUTATIVE (AFU_ORTHOLOGUE AFUA_1G04700)-RELATED"/>
    <property type="match status" value="1"/>
</dbReference>
<proteinExistence type="predicted"/>